<dbReference type="InterPro" id="IPR036249">
    <property type="entry name" value="Thioredoxin-like_sf"/>
</dbReference>
<dbReference type="Gene3D" id="1.25.40.10">
    <property type="entry name" value="Tetratricopeptide repeat domain"/>
    <property type="match status" value="1"/>
</dbReference>
<keyword evidence="1" id="KW-0677">Repeat</keyword>
<dbReference type="Proteomes" id="UP000237144">
    <property type="component" value="Unassembled WGS sequence"/>
</dbReference>
<evidence type="ECO:0000256" key="2">
    <source>
        <dbReference type="ARBA" id="ARBA00022803"/>
    </source>
</evidence>
<gene>
    <name evidence="7" type="ORF">BMF94_0478</name>
</gene>
<evidence type="ECO:0000313" key="8">
    <source>
        <dbReference type="Proteomes" id="UP000237144"/>
    </source>
</evidence>
<dbReference type="EMBL" id="PJQD01000005">
    <property type="protein sequence ID" value="POY76283.1"/>
    <property type="molecule type" value="Genomic_DNA"/>
</dbReference>
<feature type="repeat" description="TPR" evidence="4">
    <location>
        <begin position="182"/>
        <end position="215"/>
    </location>
</feature>
<dbReference type="CDD" id="cd02947">
    <property type="entry name" value="TRX_family"/>
    <property type="match status" value="1"/>
</dbReference>
<evidence type="ECO:0000259" key="6">
    <source>
        <dbReference type="PROSITE" id="PS51352"/>
    </source>
</evidence>
<evidence type="ECO:0000256" key="3">
    <source>
        <dbReference type="ARBA" id="ARBA00023157"/>
    </source>
</evidence>
<reference evidence="7 8" key="1">
    <citation type="journal article" date="2018" name="Front. Microbiol.">
        <title>Prospects for Fungal Bioremediation of Acidic Radioactive Waste Sites: Characterization and Genome Sequence of Rhodotorula taiwanensis MD1149.</title>
        <authorList>
            <person name="Tkavc R."/>
            <person name="Matrosova V.Y."/>
            <person name="Grichenko O.E."/>
            <person name="Gostincar C."/>
            <person name="Volpe R.P."/>
            <person name="Klimenkova P."/>
            <person name="Gaidamakova E.K."/>
            <person name="Zhou C.E."/>
            <person name="Stewart B.J."/>
            <person name="Lyman M.G."/>
            <person name="Malfatti S.A."/>
            <person name="Rubinfeld B."/>
            <person name="Courtot M."/>
            <person name="Singh J."/>
            <person name="Dalgard C.L."/>
            <person name="Hamilton T."/>
            <person name="Frey K.G."/>
            <person name="Gunde-Cimerman N."/>
            <person name="Dugan L."/>
            <person name="Daly M.J."/>
        </authorList>
    </citation>
    <scope>NUCLEOTIDE SEQUENCE [LARGE SCALE GENOMIC DNA]</scope>
    <source>
        <strain evidence="7 8">MD1149</strain>
    </source>
</reference>
<evidence type="ECO:0000256" key="5">
    <source>
        <dbReference type="SAM" id="MobiDB-lite"/>
    </source>
</evidence>
<proteinExistence type="predicted"/>
<protein>
    <submittedName>
        <fullName evidence="7">Thioredoxin</fullName>
    </submittedName>
</protein>
<keyword evidence="3" id="KW-1015">Disulfide bond</keyword>
<dbReference type="Pfam" id="PF00085">
    <property type="entry name" value="Thioredoxin"/>
    <property type="match status" value="1"/>
</dbReference>
<dbReference type="PANTHER" id="PTHR46115">
    <property type="entry name" value="THIOREDOXIN-LIKE PROTEIN 1"/>
    <property type="match status" value="1"/>
</dbReference>
<dbReference type="Gene3D" id="3.40.30.10">
    <property type="entry name" value="Glutaredoxin"/>
    <property type="match status" value="1"/>
</dbReference>
<dbReference type="SMART" id="SM00028">
    <property type="entry name" value="TPR"/>
    <property type="match status" value="2"/>
</dbReference>
<dbReference type="PROSITE" id="PS51352">
    <property type="entry name" value="THIOREDOXIN_2"/>
    <property type="match status" value="1"/>
</dbReference>
<organism evidence="7 8">
    <name type="scientific">Rhodotorula taiwanensis</name>
    <dbReference type="NCBI Taxonomy" id="741276"/>
    <lineage>
        <taxon>Eukaryota</taxon>
        <taxon>Fungi</taxon>
        <taxon>Dikarya</taxon>
        <taxon>Basidiomycota</taxon>
        <taxon>Pucciniomycotina</taxon>
        <taxon>Microbotryomycetes</taxon>
        <taxon>Sporidiobolales</taxon>
        <taxon>Sporidiobolaceae</taxon>
        <taxon>Rhodotorula</taxon>
    </lineage>
</organism>
<dbReference type="STRING" id="741276.A0A2S5BHQ6"/>
<keyword evidence="2 4" id="KW-0802">TPR repeat</keyword>
<dbReference type="OrthoDB" id="2121326at2759"/>
<evidence type="ECO:0000256" key="1">
    <source>
        <dbReference type="ARBA" id="ARBA00022737"/>
    </source>
</evidence>
<dbReference type="AlphaFoldDB" id="A0A2S5BHQ6"/>
<dbReference type="Pfam" id="PF07719">
    <property type="entry name" value="TPR_2"/>
    <property type="match status" value="1"/>
</dbReference>
<feature type="region of interest" description="Disordered" evidence="5">
    <location>
        <begin position="278"/>
        <end position="299"/>
    </location>
</feature>
<dbReference type="PROSITE" id="PS50005">
    <property type="entry name" value="TPR"/>
    <property type="match status" value="1"/>
</dbReference>
<evidence type="ECO:0000313" key="7">
    <source>
        <dbReference type="EMBL" id="POY76283.1"/>
    </source>
</evidence>
<accession>A0A2S5BHQ6</accession>
<feature type="domain" description="Thioredoxin" evidence="6">
    <location>
        <begin position="51"/>
        <end position="190"/>
    </location>
</feature>
<dbReference type="InterPro" id="IPR013105">
    <property type="entry name" value="TPR_2"/>
</dbReference>
<dbReference type="InterPro" id="IPR013766">
    <property type="entry name" value="Thioredoxin_domain"/>
</dbReference>
<keyword evidence="8" id="KW-1185">Reference proteome</keyword>
<dbReference type="InterPro" id="IPR011990">
    <property type="entry name" value="TPR-like_helical_dom_sf"/>
</dbReference>
<comment type="caution">
    <text evidence="7">The sequence shown here is derived from an EMBL/GenBank/DDBJ whole genome shotgun (WGS) entry which is preliminary data.</text>
</comment>
<dbReference type="SUPFAM" id="SSF52833">
    <property type="entry name" value="Thioredoxin-like"/>
    <property type="match status" value="1"/>
</dbReference>
<dbReference type="GO" id="GO:0006950">
    <property type="term" value="P:response to stress"/>
    <property type="evidence" value="ECO:0007669"/>
    <property type="project" value="UniProtKB-ARBA"/>
</dbReference>
<dbReference type="PRINTS" id="PR00421">
    <property type="entry name" value="THIOREDOXIN"/>
</dbReference>
<sequence length="299" mass="32288">MALVFPATAWHAEEQLSLAKAALLFADCLSSSARRSLLAYIDAFSLFSHFDSTAPTPPRITMPVIEANNVTEWNTALRAAKAAGRTVIVDAYATWCGPCKAIAPVFDKLASTVDWVTFVRFDVDKCPSIAQAKKITAMPTFLAIRNGETVETLKGADPAALNRLVYTHAGPNPPIAPLSPEAEALKEEGNTFFKGGEFESARDKYSEAISLAPESFVLLGNRAFAILRSASPDFEAALADADEAVRIAPTWAKGHVRRGEALQGLGRKDEAARAFEEAIKHGTPQVKKEASEKLEKVRS</sequence>
<dbReference type="SUPFAM" id="SSF48452">
    <property type="entry name" value="TPR-like"/>
    <property type="match status" value="1"/>
</dbReference>
<name>A0A2S5BHQ6_9BASI</name>
<dbReference type="InterPro" id="IPR019734">
    <property type="entry name" value="TPR_rpt"/>
</dbReference>
<evidence type="ECO:0000256" key="4">
    <source>
        <dbReference type="PROSITE-ProRule" id="PRU00339"/>
    </source>
</evidence>